<evidence type="ECO:0000256" key="6">
    <source>
        <dbReference type="ARBA" id="ARBA00023163"/>
    </source>
</evidence>
<feature type="domain" description="HTH myb-type" evidence="15">
    <location>
        <begin position="89"/>
        <end position="137"/>
    </location>
</feature>
<evidence type="ECO:0000259" key="12">
    <source>
        <dbReference type="PROSITE" id="PS50135"/>
    </source>
</evidence>
<evidence type="ECO:0000256" key="2">
    <source>
        <dbReference type="ARBA" id="ARBA00022723"/>
    </source>
</evidence>
<dbReference type="InterPro" id="IPR001005">
    <property type="entry name" value="SANT/Myb"/>
</dbReference>
<protein>
    <recommendedName>
        <fullName evidence="8">Transcriptional adapter</fullName>
    </recommendedName>
</protein>
<dbReference type="InterPro" id="IPR041983">
    <property type="entry name" value="ADA2-like_ZZ"/>
</dbReference>
<keyword evidence="3 9" id="KW-0863">Zinc-finger</keyword>
<dbReference type="InterPro" id="IPR055141">
    <property type="entry name" value="TADA2A_B-like_dom"/>
</dbReference>
<evidence type="ECO:0000256" key="10">
    <source>
        <dbReference type="SAM" id="MobiDB-lite"/>
    </source>
</evidence>
<dbReference type="Pfam" id="PF25299">
    <property type="entry name" value="ZZ_ADA2"/>
    <property type="match status" value="1"/>
</dbReference>
<dbReference type="GO" id="GO:0003682">
    <property type="term" value="F:chromatin binding"/>
    <property type="evidence" value="ECO:0007669"/>
    <property type="project" value="TreeGrafter"/>
</dbReference>
<feature type="compositionally biased region" description="Low complexity" evidence="10">
    <location>
        <begin position="580"/>
        <end position="590"/>
    </location>
</feature>
<evidence type="ECO:0000259" key="13">
    <source>
        <dbReference type="PROSITE" id="PS50934"/>
    </source>
</evidence>
<evidence type="ECO:0000256" key="3">
    <source>
        <dbReference type="ARBA" id="ARBA00022771"/>
    </source>
</evidence>
<dbReference type="GO" id="GO:0008270">
    <property type="term" value="F:zinc ion binding"/>
    <property type="evidence" value="ECO:0007669"/>
    <property type="project" value="UniProtKB-KW"/>
</dbReference>
<dbReference type="Gene3D" id="3.30.60.90">
    <property type="match status" value="1"/>
</dbReference>
<dbReference type="Pfam" id="PF22941">
    <property type="entry name" value="TADA2A-like_3rd"/>
    <property type="match status" value="1"/>
</dbReference>
<feature type="domain" description="Myb-like" evidence="11">
    <location>
        <begin position="90"/>
        <end position="133"/>
    </location>
</feature>
<feature type="domain" description="SWIRM" evidence="13">
    <location>
        <begin position="492"/>
        <end position="587"/>
    </location>
</feature>
<dbReference type="Pfam" id="PF00249">
    <property type="entry name" value="Myb_DNA-binding"/>
    <property type="match status" value="1"/>
</dbReference>
<dbReference type="SMART" id="SM00291">
    <property type="entry name" value="ZnF_ZZ"/>
    <property type="match status" value="1"/>
</dbReference>
<keyword evidence="2" id="KW-0479">Metal-binding</keyword>
<comment type="subcellular location">
    <subcellularLocation>
        <location evidence="1 8">Nucleus</location>
    </subcellularLocation>
</comment>
<dbReference type="Gene3D" id="1.10.10.60">
    <property type="entry name" value="Homeodomain-like"/>
    <property type="match status" value="1"/>
</dbReference>
<dbReference type="PROSITE" id="PS50934">
    <property type="entry name" value="SWIRM"/>
    <property type="match status" value="1"/>
</dbReference>
<dbReference type="GO" id="GO:0006357">
    <property type="term" value="P:regulation of transcription by RNA polymerase II"/>
    <property type="evidence" value="ECO:0007669"/>
    <property type="project" value="InterPro"/>
</dbReference>
<evidence type="ECO:0000256" key="7">
    <source>
        <dbReference type="ARBA" id="ARBA00023242"/>
    </source>
</evidence>
<accession>A0A061RHS0</accession>
<dbReference type="EMBL" id="GBEZ01015876">
    <property type="protein sequence ID" value="JAC70324.1"/>
    <property type="molecule type" value="Transcribed_RNA"/>
</dbReference>
<dbReference type="InterPro" id="IPR017884">
    <property type="entry name" value="SANT_dom"/>
</dbReference>
<dbReference type="InterPro" id="IPR017930">
    <property type="entry name" value="Myb_dom"/>
</dbReference>
<dbReference type="InterPro" id="IPR036388">
    <property type="entry name" value="WH-like_DNA-bd_sf"/>
</dbReference>
<keyword evidence="4" id="KW-0862">Zinc</keyword>
<dbReference type="Gene3D" id="1.10.10.10">
    <property type="entry name" value="Winged helix-like DNA-binding domain superfamily/Winged helix DNA-binding domain"/>
    <property type="match status" value="1"/>
</dbReference>
<feature type="region of interest" description="Disordered" evidence="10">
    <location>
        <begin position="580"/>
        <end position="607"/>
    </location>
</feature>
<dbReference type="FunFam" id="1.10.10.60:FF:000110">
    <property type="entry name" value="Transcriptional adapter"/>
    <property type="match status" value="1"/>
</dbReference>
<dbReference type="PANTHER" id="PTHR12374:SF20">
    <property type="entry name" value="TRANSCRIPTIONAL ADAPTER 2-ALPHA"/>
    <property type="match status" value="1"/>
</dbReference>
<dbReference type="FunFam" id="1.10.10.10:FF:000087">
    <property type="entry name" value="Transcriptional adapter 2"/>
    <property type="match status" value="1"/>
</dbReference>
<dbReference type="SMART" id="SM00717">
    <property type="entry name" value="SANT"/>
    <property type="match status" value="1"/>
</dbReference>
<keyword evidence="6 8" id="KW-0804">Transcription</keyword>
<dbReference type="AlphaFoldDB" id="A0A061RHS0"/>
<dbReference type="SUPFAM" id="SSF57850">
    <property type="entry name" value="RING/U-box"/>
    <property type="match status" value="1"/>
</dbReference>
<evidence type="ECO:0000259" key="15">
    <source>
        <dbReference type="PROSITE" id="PS51294"/>
    </source>
</evidence>
<dbReference type="GO" id="GO:0006338">
    <property type="term" value="P:chromatin remodeling"/>
    <property type="evidence" value="ECO:0007669"/>
    <property type="project" value="TreeGrafter"/>
</dbReference>
<dbReference type="InterPro" id="IPR000433">
    <property type="entry name" value="Znf_ZZ"/>
</dbReference>
<sequence length="607" mass="66037">MPHTGATTPRIQRRRAASNLGRSGDKRALYHCNYCQKDISSRIRIKCAECPDFDLCLECFSVGVEVKPHKRHHAYRVIDNLSFPLYEPTWGADEELLLLEAVDMYGLGNWAATAEHVGTKTEQECRKHYYEVYIDHDDHPRPKPTEAMAAYEREAPADDLGRQPLMKTPELAKPSKSQSRVDMQDDPQSVVSSLKSITGAAGGLEGGTLAAAGGESNPAGGDPAGETSDLTAAKGGKAHAAAKGSSAAHKSARPPTEEAPPATPRSASQAVPAPVEAQRHSTDQRSLRNVAEVTGYNIKRNEFEPEYDNDAELVICDLDFPEGEPEEERRLKLRLVEIYNSRLDGREKRKNAILGCGLLDVKSAEEFEKTLGPVEQKLNTELRALARFQSAEEHRALIRGLAVEHHLRARIEALKECRRSGARTLADAEAFESSKRRRRLASQPGSAQAARSARSSSREDTQPALAALRNAKESRRAPATDSRASAAALLKWRVQERGVALDISALPGVELLTRGERRLCANTRLTPPQFLAAKHALLQESRDRGYVTRQQAVEMLGLDALKAARVHELLAGAGELLEAEPGGAAAVGGPTERDPEEEAAATAPADG</sequence>
<gene>
    <name evidence="16" type="primary">TADA2A</name>
    <name evidence="16" type="ORF">TSPGSL018_4404</name>
</gene>
<feature type="compositionally biased region" description="Low complexity" evidence="10">
    <location>
        <begin position="232"/>
        <end position="249"/>
    </location>
</feature>
<name>A0A061RHS0_9CHLO</name>
<dbReference type="SUPFAM" id="SSF46689">
    <property type="entry name" value="Homeodomain-like"/>
    <property type="match status" value="2"/>
</dbReference>
<dbReference type="CDD" id="cd00167">
    <property type="entry name" value="SANT"/>
    <property type="match status" value="1"/>
</dbReference>
<dbReference type="PANTHER" id="PTHR12374">
    <property type="entry name" value="TRANSCRIPTIONAL ADAPTOR 2 ADA2 -RELATED"/>
    <property type="match status" value="1"/>
</dbReference>
<dbReference type="InterPro" id="IPR007526">
    <property type="entry name" value="SWIRM"/>
</dbReference>
<dbReference type="PROSITE" id="PS50090">
    <property type="entry name" value="MYB_LIKE"/>
    <property type="match status" value="1"/>
</dbReference>
<organism evidence="16">
    <name type="scientific">Tetraselmis sp. GSL018</name>
    <dbReference type="NCBI Taxonomy" id="582737"/>
    <lineage>
        <taxon>Eukaryota</taxon>
        <taxon>Viridiplantae</taxon>
        <taxon>Chlorophyta</taxon>
        <taxon>core chlorophytes</taxon>
        <taxon>Chlorodendrophyceae</taxon>
        <taxon>Chlorodendrales</taxon>
        <taxon>Chlorodendraceae</taxon>
        <taxon>Tetraselmis</taxon>
    </lineage>
</organism>
<evidence type="ECO:0000256" key="9">
    <source>
        <dbReference type="PROSITE-ProRule" id="PRU00228"/>
    </source>
</evidence>
<keyword evidence="7 8" id="KW-0539">Nucleus</keyword>
<dbReference type="PROSITE" id="PS51294">
    <property type="entry name" value="HTH_MYB"/>
    <property type="match status" value="1"/>
</dbReference>
<dbReference type="InterPro" id="IPR016827">
    <property type="entry name" value="Ada2/TADA2"/>
</dbReference>
<feature type="compositionally biased region" description="Polar residues" evidence="10">
    <location>
        <begin position="1"/>
        <end position="10"/>
    </location>
</feature>
<feature type="compositionally biased region" description="Low complexity" evidence="10">
    <location>
        <begin position="441"/>
        <end position="455"/>
    </location>
</feature>
<feature type="region of interest" description="Disordered" evidence="10">
    <location>
        <begin position="170"/>
        <end position="193"/>
    </location>
</feature>
<reference evidence="16" key="1">
    <citation type="submission" date="2014-05" db="EMBL/GenBank/DDBJ databases">
        <title>The transcriptome of the halophilic microalga Tetraselmis sp. GSL018 isolated from the Great Salt Lake, Utah.</title>
        <authorList>
            <person name="Jinkerson R.E."/>
            <person name="D'Adamo S."/>
            <person name="Posewitz M.C."/>
        </authorList>
    </citation>
    <scope>NUCLEOTIDE SEQUENCE</scope>
    <source>
        <strain evidence="16">GSL018</strain>
    </source>
</reference>
<dbReference type="GO" id="GO:0005634">
    <property type="term" value="C:nucleus"/>
    <property type="evidence" value="ECO:0007669"/>
    <property type="project" value="UniProtKB-SubCell"/>
</dbReference>
<feature type="region of interest" description="Disordered" evidence="10">
    <location>
        <begin position="428"/>
        <end position="463"/>
    </location>
</feature>
<evidence type="ECO:0000256" key="5">
    <source>
        <dbReference type="ARBA" id="ARBA00023015"/>
    </source>
</evidence>
<evidence type="ECO:0000256" key="1">
    <source>
        <dbReference type="ARBA" id="ARBA00004123"/>
    </source>
</evidence>
<dbReference type="PROSITE" id="PS50135">
    <property type="entry name" value="ZF_ZZ_2"/>
    <property type="match status" value="1"/>
</dbReference>
<dbReference type="FunFam" id="3.30.60.90:FF:000008">
    <property type="entry name" value="Transcriptional adapter 2"/>
    <property type="match status" value="1"/>
</dbReference>
<dbReference type="PIRSF" id="PIRSF025024">
    <property type="entry name" value="Transcriptional_adaptor_2"/>
    <property type="match status" value="1"/>
</dbReference>
<dbReference type="GO" id="GO:0003713">
    <property type="term" value="F:transcription coactivator activity"/>
    <property type="evidence" value="ECO:0007669"/>
    <property type="project" value="InterPro"/>
</dbReference>
<evidence type="ECO:0000313" key="16">
    <source>
        <dbReference type="EMBL" id="JAC70324.1"/>
    </source>
</evidence>
<dbReference type="CDD" id="cd02335">
    <property type="entry name" value="ZZ_ADA2"/>
    <property type="match status" value="1"/>
</dbReference>
<feature type="compositionally biased region" description="Polar residues" evidence="10">
    <location>
        <begin position="175"/>
        <end position="193"/>
    </location>
</feature>
<feature type="compositionally biased region" description="Basic and acidic residues" evidence="10">
    <location>
        <begin position="277"/>
        <end position="286"/>
    </location>
</feature>
<feature type="domain" description="SANT" evidence="14">
    <location>
        <begin position="85"/>
        <end position="137"/>
    </location>
</feature>
<evidence type="ECO:0000259" key="11">
    <source>
        <dbReference type="PROSITE" id="PS50090"/>
    </source>
</evidence>
<evidence type="ECO:0000256" key="8">
    <source>
        <dbReference type="PIRNR" id="PIRNR025024"/>
    </source>
</evidence>
<dbReference type="PROSITE" id="PS51293">
    <property type="entry name" value="SANT"/>
    <property type="match status" value="1"/>
</dbReference>
<feature type="region of interest" description="Disordered" evidence="10">
    <location>
        <begin position="1"/>
        <end position="20"/>
    </location>
</feature>
<dbReference type="PROSITE" id="PS01357">
    <property type="entry name" value="ZF_ZZ_1"/>
    <property type="match status" value="1"/>
</dbReference>
<evidence type="ECO:0000259" key="14">
    <source>
        <dbReference type="PROSITE" id="PS51293"/>
    </source>
</evidence>
<feature type="domain" description="ZZ-type" evidence="12">
    <location>
        <begin position="27"/>
        <end position="83"/>
    </location>
</feature>
<proteinExistence type="predicted"/>
<feature type="region of interest" description="Disordered" evidence="10">
    <location>
        <begin position="208"/>
        <end position="286"/>
    </location>
</feature>
<keyword evidence="5 8" id="KW-0805">Transcription regulation</keyword>
<dbReference type="InterPro" id="IPR009057">
    <property type="entry name" value="Homeodomain-like_sf"/>
</dbReference>
<evidence type="ECO:0000256" key="4">
    <source>
        <dbReference type="ARBA" id="ARBA00022833"/>
    </source>
</evidence>
<dbReference type="InterPro" id="IPR043145">
    <property type="entry name" value="Znf_ZZ_sf"/>
</dbReference>